<evidence type="ECO:0000313" key="2">
    <source>
        <dbReference type="Proteomes" id="UP000248840"/>
    </source>
</evidence>
<reference evidence="1 2" key="1">
    <citation type="submission" date="2018-06" db="EMBL/GenBank/DDBJ databases">
        <title>Genomic Encyclopedia of Archaeal and Bacterial Type Strains, Phase II (KMG-II): from individual species to whole genera.</title>
        <authorList>
            <person name="Goeker M."/>
        </authorList>
    </citation>
    <scope>NUCLEOTIDE SEQUENCE [LARGE SCALE GENOMIC DNA]</scope>
    <source>
        <strain evidence="1 2">DSM 25663</strain>
    </source>
</reference>
<organism evidence="1 2">
    <name type="scientific">Flavobacterium aciduliphilum</name>
    <dbReference type="NCBI Taxonomy" id="1101402"/>
    <lineage>
        <taxon>Bacteria</taxon>
        <taxon>Pseudomonadati</taxon>
        <taxon>Bacteroidota</taxon>
        <taxon>Flavobacteriia</taxon>
        <taxon>Flavobacteriales</taxon>
        <taxon>Flavobacteriaceae</taxon>
        <taxon>Flavobacterium</taxon>
    </lineage>
</organism>
<accession>A0A328YR75</accession>
<dbReference type="OrthoDB" id="7432683at2"/>
<evidence type="ECO:0000313" key="1">
    <source>
        <dbReference type="EMBL" id="RAR72586.1"/>
    </source>
</evidence>
<dbReference type="AlphaFoldDB" id="A0A328YR75"/>
<proteinExistence type="predicted"/>
<comment type="caution">
    <text evidence="1">The sequence shown here is derived from an EMBL/GenBank/DDBJ whole genome shotgun (WGS) entry which is preliminary data.</text>
</comment>
<evidence type="ECO:0008006" key="3">
    <source>
        <dbReference type="Google" id="ProtNLM"/>
    </source>
</evidence>
<sequence length="250" mass="28036">MKKKFSLEIKTPCHENFNNMISNANGSFCNSCAKNVIDLSTKTNREVAQFIAEAKDKNICVRLNVSQLEQTFEYETHPKNNNFKYAVAVAASILVTSNSVAQDNKQPFTTVQTCEAKPPKHLLGKVAIQQQKTKVVTVKGYVLDKKTNKPISAENYPNLSIYAYGAAKSTSIDPKTGAYSLDVELHENTKIITIYISNNDFRYSKEFTINPKEKNKILPILVDPEKEFQALKIMGGMGVNYRTNKKNNPS</sequence>
<protein>
    <recommendedName>
        <fullName evidence="3">Carboxypeptidase-like protein</fullName>
    </recommendedName>
</protein>
<keyword evidence="2" id="KW-1185">Reference proteome</keyword>
<dbReference type="Proteomes" id="UP000248840">
    <property type="component" value="Unassembled WGS sequence"/>
</dbReference>
<dbReference type="EMBL" id="QLSZ01000005">
    <property type="protein sequence ID" value="RAR72586.1"/>
    <property type="molecule type" value="Genomic_DNA"/>
</dbReference>
<dbReference type="RefSeq" id="WP_112113066.1">
    <property type="nucleotide sequence ID" value="NZ_QLSZ01000005.1"/>
</dbReference>
<gene>
    <name evidence="1" type="ORF">CLV55_105156</name>
</gene>
<name>A0A328YR75_9FLAO</name>